<evidence type="ECO:0000256" key="12">
    <source>
        <dbReference type="PIRSR" id="PIRSR000409-3"/>
    </source>
</evidence>
<dbReference type="GO" id="GO:0003908">
    <property type="term" value="F:methylated-DNA-[protein]-cysteine S-methyltransferase activity"/>
    <property type="evidence" value="ECO:0007669"/>
    <property type="project" value="UniProtKB-UniRule"/>
</dbReference>
<name>A0A517MHJ4_9BACT</name>
<dbReference type="GO" id="GO:0043565">
    <property type="term" value="F:sequence-specific DNA binding"/>
    <property type="evidence" value="ECO:0007669"/>
    <property type="project" value="InterPro"/>
</dbReference>
<dbReference type="Pfam" id="PF01035">
    <property type="entry name" value="DNA_binding_1"/>
    <property type="match status" value="1"/>
</dbReference>
<evidence type="ECO:0000256" key="5">
    <source>
        <dbReference type="ARBA" id="ARBA00022679"/>
    </source>
</evidence>
<dbReference type="RefSeq" id="WP_145355372.1">
    <property type="nucleotide sequence ID" value="NZ_CP036262.1"/>
</dbReference>
<keyword evidence="3 10" id="KW-0963">Cytoplasm</keyword>
<dbReference type="SUPFAM" id="SSF46767">
    <property type="entry name" value="Methylated DNA-protein cysteine methyltransferase, C-terminal domain"/>
    <property type="match status" value="1"/>
</dbReference>
<dbReference type="Gene3D" id="3.30.160.70">
    <property type="entry name" value="Methylated DNA-protein cysteine methyltransferase domain"/>
    <property type="match status" value="1"/>
</dbReference>
<comment type="similarity">
    <text evidence="2 10">Belongs to the MGMT family.</text>
</comment>
<dbReference type="Pfam" id="PF02870">
    <property type="entry name" value="Methyltransf_1N"/>
    <property type="match status" value="1"/>
</dbReference>
<dbReference type="NCBIfam" id="TIGR00589">
    <property type="entry name" value="ogt"/>
    <property type="match status" value="1"/>
</dbReference>
<dbReference type="GO" id="GO:0032259">
    <property type="term" value="P:methylation"/>
    <property type="evidence" value="ECO:0007669"/>
    <property type="project" value="UniProtKB-KW"/>
</dbReference>
<dbReference type="InterPro" id="IPR036217">
    <property type="entry name" value="MethylDNA_cys_MeTrfase_DNAb"/>
</dbReference>
<dbReference type="Gene3D" id="1.10.10.60">
    <property type="entry name" value="Homeodomain-like"/>
    <property type="match status" value="1"/>
</dbReference>
<keyword evidence="5 10" id="KW-0808">Transferase</keyword>
<keyword evidence="7" id="KW-0010">Activator</keyword>
<keyword evidence="15" id="KW-1185">Reference proteome</keyword>
<keyword evidence="12" id="KW-0479">Metal-binding</keyword>
<comment type="miscellaneous">
    <text evidence="10">This enzyme catalyzes only one turnover and therefore is not strictly catalytic. According to one definition, an enzyme is a biocatalyst that acts repeatedly and over many reaction cycles.</text>
</comment>
<dbReference type="SUPFAM" id="SSF53155">
    <property type="entry name" value="Methylated DNA-protein cysteine methyltransferase domain"/>
    <property type="match status" value="1"/>
</dbReference>
<dbReference type="InterPro" id="IPR014048">
    <property type="entry name" value="MethylDNA_cys_MeTrfase_DNA-bd"/>
</dbReference>
<dbReference type="EC" id="2.1.1.63" evidence="10"/>
<dbReference type="SUPFAM" id="SSF57884">
    <property type="entry name" value="Ada DNA repair protein, N-terminal domain (N-Ada 10)"/>
    <property type="match status" value="1"/>
</dbReference>
<comment type="catalytic activity">
    <reaction evidence="9 10">
        <text>a 6-O-methyl-2'-deoxyguanosine in DNA + L-cysteinyl-[protein] = S-methyl-L-cysteinyl-[protein] + a 2'-deoxyguanosine in DNA</text>
        <dbReference type="Rhea" id="RHEA:24000"/>
        <dbReference type="Rhea" id="RHEA-COMP:10131"/>
        <dbReference type="Rhea" id="RHEA-COMP:10132"/>
        <dbReference type="Rhea" id="RHEA-COMP:11367"/>
        <dbReference type="Rhea" id="RHEA-COMP:11368"/>
        <dbReference type="ChEBI" id="CHEBI:29950"/>
        <dbReference type="ChEBI" id="CHEBI:82612"/>
        <dbReference type="ChEBI" id="CHEBI:85445"/>
        <dbReference type="ChEBI" id="CHEBI:85448"/>
        <dbReference type="EC" id="2.1.1.63"/>
    </reaction>
</comment>
<evidence type="ECO:0000256" key="1">
    <source>
        <dbReference type="ARBA" id="ARBA00001286"/>
    </source>
</evidence>
<dbReference type="GO" id="GO:0006307">
    <property type="term" value="P:DNA alkylation repair"/>
    <property type="evidence" value="ECO:0007669"/>
    <property type="project" value="UniProtKB-UniRule"/>
</dbReference>
<dbReference type="Pfam" id="PF02805">
    <property type="entry name" value="Ada_Zn_binding"/>
    <property type="match status" value="1"/>
</dbReference>
<dbReference type="SMART" id="SM00342">
    <property type="entry name" value="HTH_ARAC"/>
    <property type="match status" value="1"/>
</dbReference>
<dbReference type="InterPro" id="IPR023546">
    <property type="entry name" value="MGMT"/>
</dbReference>
<dbReference type="PROSITE" id="PS00374">
    <property type="entry name" value="MGMT"/>
    <property type="match status" value="1"/>
</dbReference>
<dbReference type="PIRSF" id="PIRSF000409">
    <property type="entry name" value="Ada"/>
    <property type="match status" value="1"/>
</dbReference>
<dbReference type="InterPro" id="IPR018060">
    <property type="entry name" value="HTH_AraC"/>
</dbReference>
<feature type="domain" description="HTH araC/xylS-type" evidence="13">
    <location>
        <begin position="105"/>
        <end position="178"/>
    </location>
</feature>
<evidence type="ECO:0000256" key="4">
    <source>
        <dbReference type="ARBA" id="ARBA00022603"/>
    </source>
</evidence>
<dbReference type="EMBL" id="CP036262">
    <property type="protein sequence ID" value="QDS94356.1"/>
    <property type="molecule type" value="Genomic_DNA"/>
</dbReference>
<dbReference type="KEGG" id="rml:FF011L_31350"/>
<comment type="catalytic activity">
    <reaction evidence="1 10">
        <text>a 4-O-methyl-thymidine in DNA + L-cysteinyl-[protein] = a thymidine in DNA + S-methyl-L-cysteinyl-[protein]</text>
        <dbReference type="Rhea" id="RHEA:53428"/>
        <dbReference type="Rhea" id="RHEA-COMP:10131"/>
        <dbReference type="Rhea" id="RHEA-COMP:10132"/>
        <dbReference type="Rhea" id="RHEA-COMP:13555"/>
        <dbReference type="Rhea" id="RHEA-COMP:13556"/>
        <dbReference type="ChEBI" id="CHEBI:29950"/>
        <dbReference type="ChEBI" id="CHEBI:82612"/>
        <dbReference type="ChEBI" id="CHEBI:137386"/>
        <dbReference type="ChEBI" id="CHEBI:137387"/>
        <dbReference type="EC" id="2.1.1.63"/>
    </reaction>
</comment>
<gene>
    <name evidence="14" type="primary">ada</name>
    <name evidence="14" type="ORF">FF011L_31350</name>
</gene>
<evidence type="ECO:0000256" key="2">
    <source>
        <dbReference type="ARBA" id="ARBA00008711"/>
    </source>
</evidence>
<protein>
    <recommendedName>
        <fullName evidence="10">Methylated-DNA--protein-cysteine methyltransferase</fullName>
        <ecNumber evidence="10">2.1.1.63</ecNumber>
    </recommendedName>
    <alternativeName>
        <fullName evidence="10">6-O-methylguanine-DNA methyltransferase</fullName>
        <shortName evidence="10">MGMT</shortName>
    </alternativeName>
    <alternativeName>
        <fullName evidence="10">O-6-methylguanine-DNA-alkyltransferase</fullName>
    </alternativeName>
</protein>
<evidence type="ECO:0000256" key="11">
    <source>
        <dbReference type="PIRSR" id="PIRSR000409-1"/>
    </source>
</evidence>
<reference evidence="14 15" key="1">
    <citation type="submission" date="2019-02" db="EMBL/GenBank/DDBJ databases">
        <title>Deep-cultivation of Planctomycetes and their phenomic and genomic characterization uncovers novel biology.</title>
        <authorList>
            <person name="Wiegand S."/>
            <person name="Jogler M."/>
            <person name="Boedeker C."/>
            <person name="Pinto D."/>
            <person name="Vollmers J."/>
            <person name="Rivas-Marin E."/>
            <person name="Kohn T."/>
            <person name="Peeters S.H."/>
            <person name="Heuer A."/>
            <person name="Rast P."/>
            <person name="Oberbeckmann S."/>
            <person name="Bunk B."/>
            <person name="Jeske O."/>
            <person name="Meyerdierks A."/>
            <person name="Storesund J.E."/>
            <person name="Kallscheuer N."/>
            <person name="Luecker S."/>
            <person name="Lage O.M."/>
            <person name="Pohl T."/>
            <person name="Merkel B.J."/>
            <person name="Hornburger P."/>
            <person name="Mueller R.-W."/>
            <person name="Bruemmer F."/>
            <person name="Labrenz M."/>
            <person name="Spormann A.M."/>
            <person name="Op den Camp H."/>
            <person name="Overmann J."/>
            <person name="Amann R."/>
            <person name="Jetten M.S.M."/>
            <person name="Mascher T."/>
            <person name="Medema M.H."/>
            <person name="Devos D.P."/>
            <person name="Kaster A.-K."/>
            <person name="Ovreas L."/>
            <person name="Rohde M."/>
            <person name="Galperin M.Y."/>
            <person name="Jogler C."/>
        </authorList>
    </citation>
    <scope>NUCLEOTIDE SEQUENCE [LARGE SCALE GENOMIC DNA]</scope>
    <source>
        <strain evidence="14 15">FF011L</strain>
    </source>
</reference>
<evidence type="ECO:0000313" key="14">
    <source>
        <dbReference type="EMBL" id="QDS94356.1"/>
    </source>
</evidence>
<dbReference type="Gene3D" id="3.40.10.10">
    <property type="entry name" value="DNA Methylphosphotriester Repair Domain"/>
    <property type="match status" value="1"/>
</dbReference>
<comment type="function">
    <text evidence="10">Involved in the cellular defense against the biological effects of O6-methylguanine (O6-MeG) and O4-methylthymine (O4-MeT) in DNA. Repairs the methylated nucleobase in DNA by stoichiometrically transferring the methyl group to a cysteine residue in the enzyme. This is a suicide reaction: the enzyme is irreversibly inactivated.</text>
</comment>
<dbReference type="InterPro" id="IPR035451">
    <property type="entry name" value="Ada-like_dom_sf"/>
</dbReference>
<comment type="cofactor">
    <cofactor evidence="12">
        <name>Zn(2+)</name>
        <dbReference type="ChEBI" id="CHEBI:29105"/>
    </cofactor>
    <text evidence="12">Binds 1 zinc ion per subunit.</text>
</comment>
<dbReference type="PANTHER" id="PTHR10815:SF5">
    <property type="entry name" value="METHYLATED-DNA--PROTEIN-CYSTEINE METHYLTRANSFERASE"/>
    <property type="match status" value="1"/>
</dbReference>
<feature type="binding site" evidence="12">
    <location>
        <position position="34"/>
    </location>
    <ligand>
        <name>Zn(2+)</name>
        <dbReference type="ChEBI" id="CHEBI:29105"/>
    </ligand>
</feature>
<dbReference type="InterPro" id="IPR001497">
    <property type="entry name" value="MethylDNA_cys_MeTrfase_AS"/>
</dbReference>
<keyword evidence="4 10" id="KW-0489">Methyltransferase</keyword>
<keyword evidence="12" id="KW-0862">Zinc</keyword>
<evidence type="ECO:0000259" key="13">
    <source>
        <dbReference type="PROSITE" id="PS01124"/>
    </source>
</evidence>
<evidence type="ECO:0000256" key="6">
    <source>
        <dbReference type="ARBA" id="ARBA00022763"/>
    </source>
</evidence>
<comment type="subcellular location">
    <subcellularLocation>
        <location evidence="10">Cytoplasm</location>
    </subcellularLocation>
</comment>
<dbReference type="HAMAP" id="MF_00772">
    <property type="entry name" value="OGT"/>
    <property type="match status" value="1"/>
</dbReference>
<feature type="active site" description="Nucleophile; methyl group acceptor from methylphosphotriester" evidence="11">
    <location>
        <position position="34"/>
    </location>
</feature>
<proteinExistence type="inferred from homology"/>
<feature type="binding site" evidence="12">
    <location>
        <position position="38"/>
    </location>
    <ligand>
        <name>Zn(2+)</name>
        <dbReference type="ChEBI" id="CHEBI:29105"/>
    </ligand>
</feature>
<dbReference type="CDD" id="cd06445">
    <property type="entry name" value="ATase"/>
    <property type="match status" value="1"/>
</dbReference>
<keyword evidence="6 10" id="KW-0227">DNA damage</keyword>
<feature type="active site" description="Nucleophile; methyl group acceptor from either O6-methylguanine or O4-methylthymine" evidence="11">
    <location>
        <position position="315"/>
    </location>
</feature>
<dbReference type="GO" id="GO:0005737">
    <property type="term" value="C:cytoplasm"/>
    <property type="evidence" value="ECO:0007669"/>
    <property type="project" value="UniProtKB-SubCell"/>
</dbReference>
<dbReference type="InterPro" id="IPR008332">
    <property type="entry name" value="MethylG_MeTrfase_N"/>
</dbReference>
<evidence type="ECO:0000256" key="9">
    <source>
        <dbReference type="ARBA" id="ARBA00049348"/>
    </source>
</evidence>
<evidence type="ECO:0000256" key="10">
    <source>
        <dbReference type="HAMAP-Rule" id="MF_00772"/>
    </source>
</evidence>
<dbReference type="InterPro" id="IPR036388">
    <property type="entry name" value="WH-like_DNA-bd_sf"/>
</dbReference>
<dbReference type="AlphaFoldDB" id="A0A517MHJ4"/>
<evidence type="ECO:0000313" key="15">
    <source>
        <dbReference type="Proteomes" id="UP000320672"/>
    </source>
</evidence>
<dbReference type="PROSITE" id="PS01124">
    <property type="entry name" value="HTH_ARAC_FAMILY_2"/>
    <property type="match status" value="1"/>
</dbReference>
<dbReference type="Pfam" id="PF12833">
    <property type="entry name" value="HTH_18"/>
    <property type="match status" value="1"/>
</dbReference>
<sequence>MLPDRKTMYDALVRKDSQYEGVFVAGIRTTGIFCRPSCTARKPKEANVEYFRDANEAILNGFRPCKVCQPLTALGKVPDWLQPLFDQIDQNADQIFKASDLKDWGLDPVRVRRWFQKNRGITFAAFMRNRRLNSAVGQLKEGTSVVAAALDNGYESLSGFSESLKSVLGQAPMSCKANSLVTVDQLETPLGPMLAGATEAGICLLEYMESPRQEKQICQIQKRLQANVLLGQTPMLKKLKRQLEEYFKKERKQFSLPLHLVGTDFQVKVWEALQTIPYGMTRAYAQQAAGMGDPTAVRAVANANGANRISILVPCHRVIGSNGKLTGYGGGLWRKQRLLELEGEQTYMLEM</sequence>
<feature type="binding site" evidence="12">
    <location>
        <position position="68"/>
    </location>
    <ligand>
        <name>Zn(2+)</name>
        <dbReference type="ChEBI" id="CHEBI:29105"/>
    </ligand>
</feature>
<evidence type="ECO:0000256" key="8">
    <source>
        <dbReference type="ARBA" id="ARBA00023204"/>
    </source>
</evidence>
<dbReference type="Proteomes" id="UP000320672">
    <property type="component" value="Chromosome"/>
</dbReference>
<dbReference type="Gene3D" id="1.10.10.10">
    <property type="entry name" value="Winged helix-like DNA-binding domain superfamily/Winged helix DNA-binding domain"/>
    <property type="match status" value="1"/>
</dbReference>
<dbReference type="GO" id="GO:0003700">
    <property type="term" value="F:DNA-binding transcription factor activity"/>
    <property type="evidence" value="ECO:0007669"/>
    <property type="project" value="InterPro"/>
</dbReference>
<dbReference type="FunFam" id="1.10.10.10:FF:000214">
    <property type="entry name" value="Methylated-DNA--protein-cysteine methyltransferase"/>
    <property type="match status" value="1"/>
</dbReference>
<feature type="binding site" evidence="12">
    <location>
        <position position="65"/>
    </location>
    <ligand>
        <name>Zn(2+)</name>
        <dbReference type="ChEBI" id="CHEBI:29105"/>
    </ligand>
</feature>
<keyword evidence="8 10" id="KW-0234">DNA repair</keyword>
<accession>A0A517MHJ4</accession>
<organism evidence="14 15">
    <name type="scientific">Roseimaritima multifibrata</name>
    <dbReference type="NCBI Taxonomy" id="1930274"/>
    <lineage>
        <taxon>Bacteria</taxon>
        <taxon>Pseudomonadati</taxon>
        <taxon>Planctomycetota</taxon>
        <taxon>Planctomycetia</taxon>
        <taxon>Pirellulales</taxon>
        <taxon>Pirellulaceae</taxon>
        <taxon>Roseimaritima</taxon>
    </lineage>
</organism>
<dbReference type="InterPro" id="IPR036631">
    <property type="entry name" value="MGMT_N_sf"/>
</dbReference>
<evidence type="ECO:0000256" key="3">
    <source>
        <dbReference type="ARBA" id="ARBA00022490"/>
    </source>
</evidence>
<dbReference type="InterPro" id="IPR016221">
    <property type="entry name" value="Bifunct_regulatory_prot_Ada"/>
</dbReference>
<evidence type="ECO:0000256" key="7">
    <source>
        <dbReference type="ARBA" id="ARBA00023159"/>
    </source>
</evidence>
<dbReference type="OrthoDB" id="9783680at2"/>
<dbReference type="GO" id="GO:0008270">
    <property type="term" value="F:zinc ion binding"/>
    <property type="evidence" value="ECO:0007669"/>
    <property type="project" value="InterPro"/>
</dbReference>
<dbReference type="PANTHER" id="PTHR10815">
    <property type="entry name" value="METHYLATED-DNA--PROTEIN-CYSTEINE METHYLTRANSFERASE"/>
    <property type="match status" value="1"/>
</dbReference>
<dbReference type="InterPro" id="IPR004026">
    <property type="entry name" value="Ada_DNA_repair_Zn-bd"/>
</dbReference>
<feature type="active site" description="Nucleophile; methyl group acceptor" evidence="10">
    <location>
        <position position="315"/>
    </location>
</feature>